<dbReference type="SUPFAM" id="SSF47005">
    <property type="entry name" value="Peripheral subunit-binding domain of 2-oxo acid dehydrogenase complex"/>
    <property type="match status" value="1"/>
</dbReference>
<keyword evidence="5 6" id="KW-0012">Acyltransferase</keyword>
<evidence type="ECO:0000313" key="10">
    <source>
        <dbReference type="EMBL" id="MCF6379329.1"/>
    </source>
</evidence>
<feature type="compositionally biased region" description="Low complexity" evidence="7">
    <location>
        <begin position="403"/>
        <end position="418"/>
    </location>
</feature>
<evidence type="ECO:0000313" key="11">
    <source>
        <dbReference type="Proteomes" id="UP001201161"/>
    </source>
</evidence>
<protein>
    <recommendedName>
        <fullName evidence="6">Dihydrolipoamide acetyltransferase component of pyruvate dehydrogenase complex</fullName>
        <ecNumber evidence="6">2.3.1.-</ecNumber>
    </recommendedName>
</protein>
<sequence length="654" mass="67986">MASEVTLPALGESVTEGTVTRWLKQVGDTVAVDEPLLEVSTDKVDTEIPSPVAGTLLEIKANEDDTVEVGAVLGVIGEEGESVGDATESAEPEAQPKDDAESEKKAEQEEQVAEQTGELPPGDETPESEKDDAPAQEEPAAEKAADSGSSGGSGGSGGSGTSVTLPALGESVTEGTVTRWLKQVGDEVAVDEPLLEVSTDKVDTEIPSPVAGTLLEIKAEEDETVEVGAELAVIGSADDAPAQATPEAQPKDEEQAEKKAEQEEQAVEETGQLPPGDETPESAKQDSRGSQQDEPQQAEPEAKGEAPYAPAPQGEPEPQRTDAAAQAPSSPSGDGGRDQTAYVTPLVRKMADQHGVDLGSVTGTGVGGRIRKQDVLDAAAAQQQQAAPAAPAAPAAAAPAAAGAPPAAAAPSSAAPSPLRGTTEPLSRLRKVIATRMVESLQEAAQLTQVMEVDVTAIARLREASKNDFLAREGVKLTYLPFFAKAAIDALKLHPKLNAAIDTDKGEVTYFDRENIAFAVDTEKGLLTPVVKEAGDLSIAGLAKKIADVAERTRTNKITPDELSGGTFTITNLGSFGALFDTPIINKPQVAILGPGAVVKRAVVIDDPNLGETIAVRHMVHLSLTYDHRLVDGADAGRFLQEVKKRLEAGQFEV</sequence>
<feature type="domain" description="Lipoyl-binding" evidence="8">
    <location>
        <begin position="160"/>
        <end position="235"/>
    </location>
</feature>
<evidence type="ECO:0000256" key="3">
    <source>
        <dbReference type="ARBA" id="ARBA00022679"/>
    </source>
</evidence>
<dbReference type="InterPro" id="IPR001078">
    <property type="entry name" value="2-oxoacid_DH_actylTfrase"/>
</dbReference>
<dbReference type="SUPFAM" id="SSF52777">
    <property type="entry name" value="CoA-dependent acyltransferases"/>
    <property type="match status" value="1"/>
</dbReference>
<feature type="region of interest" description="Disordered" evidence="7">
    <location>
        <begin position="403"/>
        <end position="423"/>
    </location>
</feature>
<comment type="cofactor">
    <cofactor evidence="1 6">
        <name>(R)-lipoate</name>
        <dbReference type="ChEBI" id="CHEBI:83088"/>
    </cofactor>
</comment>
<dbReference type="PROSITE" id="PS00189">
    <property type="entry name" value="LIPOYL"/>
    <property type="match status" value="2"/>
</dbReference>
<dbReference type="PANTHER" id="PTHR43178:SF5">
    <property type="entry name" value="LIPOAMIDE ACYLTRANSFERASE COMPONENT OF BRANCHED-CHAIN ALPHA-KETO ACID DEHYDROGENASE COMPLEX, MITOCHONDRIAL"/>
    <property type="match status" value="1"/>
</dbReference>
<comment type="similarity">
    <text evidence="2 6">Belongs to the 2-oxoacid dehydrogenase family.</text>
</comment>
<dbReference type="InterPro" id="IPR023213">
    <property type="entry name" value="CAT-like_dom_sf"/>
</dbReference>
<dbReference type="Gene3D" id="4.10.320.10">
    <property type="entry name" value="E3-binding domain"/>
    <property type="match status" value="1"/>
</dbReference>
<feature type="region of interest" description="Disordered" evidence="7">
    <location>
        <begin position="71"/>
        <end position="171"/>
    </location>
</feature>
<feature type="domain" description="Peripheral subunit-binding (PSBD)" evidence="9">
    <location>
        <begin position="342"/>
        <end position="379"/>
    </location>
</feature>
<reference evidence="10 11" key="1">
    <citation type="submission" date="2022-01" db="EMBL/GenBank/DDBJ databases">
        <title>Nocardioides sp. nov., an actinomycete isolated from mining soil.</title>
        <authorList>
            <person name="Liu L."/>
        </authorList>
    </citation>
    <scope>NUCLEOTIDE SEQUENCE [LARGE SCALE GENOMIC DNA]</scope>
    <source>
        <strain evidence="10 11">KLBMP 9356</strain>
    </source>
</reference>
<dbReference type="Gene3D" id="3.30.559.10">
    <property type="entry name" value="Chloramphenicol acetyltransferase-like domain"/>
    <property type="match status" value="1"/>
</dbReference>
<feature type="region of interest" description="Disordered" evidence="7">
    <location>
        <begin position="230"/>
        <end position="340"/>
    </location>
</feature>
<dbReference type="CDD" id="cd06849">
    <property type="entry name" value="lipoyl_domain"/>
    <property type="match status" value="2"/>
</dbReference>
<accession>A0ABS9HFJ9</accession>
<dbReference type="Pfam" id="PF00364">
    <property type="entry name" value="Biotin_lipoyl"/>
    <property type="match status" value="2"/>
</dbReference>
<dbReference type="InterPro" id="IPR050743">
    <property type="entry name" value="2-oxoacid_DH_E2_comp"/>
</dbReference>
<dbReference type="PROSITE" id="PS50968">
    <property type="entry name" value="BIOTINYL_LIPOYL"/>
    <property type="match status" value="2"/>
</dbReference>
<organism evidence="10 11">
    <name type="scientific">Nocardioides potassii</name>
    <dbReference type="NCBI Taxonomy" id="2911371"/>
    <lineage>
        <taxon>Bacteria</taxon>
        <taxon>Bacillati</taxon>
        <taxon>Actinomycetota</taxon>
        <taxon>Actinomycetes</taxon>
        <taxon>Propionibacteriales</taxon>
        <taxon>Nocardioidaceae</taxon>
        <taxon>Nocardioides</taxon>
    </lineage>
</organism>
<feature type="domain" description="Lipoyl-binding" evidence="8">
    <location>
        <begin position="2"/>
        <end position="77"/>
    </location>
</feature>
<keyword evidence="3 6" id="KW-0808">Transferase</keyword>
<dbReference type="InterPro" id="IPR011053">
    <property type="entry name" value="Single_hybrid_motif"/>
</dbReference>
<feature type="compositionally biased region" description="Basic and acidic residues" evidence="7">
    <location>
        <begin position="94"/>
        <end position="108"/>
    </location>
</feature>
<dbReference type="Proteomes" id="UP001201161">
    <property type="component" value="Unassembled WGS sequence"/>
</dbReference>
<dbReference type="EMBL" id="JAKJHZ010000010">
    <property type="protein sequence ID" value="MCF6379329.1"/>
    <property type="molecule type" value="Genomic_DNA"/>
</dbReference>
<feature type="compositionally biased region" description="Gly residues" evidence="7">
    <location>
        <begin position="149"/>
        <end position="160"/>
    </location>
</feature>
<dbReference type="EC" id="2.3.1.-" evidence="6"/>
<dbReference type="RefSeq" id="WP_236404143.1">
    <property type="nucleotide sequence ID" value="NZ_JAKJHZ010000010.1"/>
</dbReference>
<dbReference type="InterPro" id="IPR004167">
    <property type="entry name" value="PSBD"/>
</dbReference>
<dbReference type="NCBIfam" id="TIGR02927">
    <property type="entry name" value="SucB_Actino"/>
    <property type="match status" value="1"/>
</dbReference>
<comment type="caution">
    <text evidence="10">The sequence shown here is derived from an EMBL/GenBank/DDBJ whole genome shotgun (WGS) entry which is preliminary data.</text>
</comment>
<dbReference type="Pfam" id="PF00198">
    <property type="entry name" value="2-oxoacid_dh"/>
    <property type="match status" value="1"/>
</dbReference>
<dbReference type="Pfam" id="PF02817">
    <property type="entry name" value="E3_binding"/>
    <property type="match status" value="1"/>
</dbReference>
<dbReference type="PANTHER" id="PTHR43178">
    <property type="entry name" value="DIHYDROLIPOAMIDE ACETYLTRANSFERASE COMPONENT OF PYRUVATE DEHYDROGENASE COMPLEX"/>
    <property type="match status" value="1"/>
</dbReference>
<feature type="compositionally biased region" description="Basic and acidic residues" evidence="7">
    <location>
        <begin position="249"/>
        <end position="262"/>
    </location>
</feature>
<dbReference type="InterPro" id="IPR014276">
    <property type="entry name" value="2-oxoglutarate_DH_E2"/>
</dbReference>
<evidence type="ECO:0000256" key="1">
    <source>
        <dbReference type="ARBA" id="ARBA00001938"/>
    </source>
</evidence>
<keyword evidence="11" id="KW-1185">Reference proteome</keyword>
<name>A0ABS9HFJ9_9ACTN</name>
<evidence type="ECO:0000256" key="6">
    <source>
        <dbReference type="RuleBase" id="RU003423"/>
    </source>
</evidence>
<dbReference type="SUPFAM" id="SSF51230">
    <property type="entry name" value="Single hybrid motif"/>
    <property type="match status" value="2"/>
</dbReference>
<evidence type="ECO:0000256" key="4">
    <source>
        <dbReference type="ARBA" id="ARBA00022823"/>
    </source>
</evidence>
<evidence type="ECO:0000256" key="5">
    <source>
        <dbReference type="ARBA" id="ARBA00023315"/>
    </source>
</evidence>
<evidence type="ECO:0000256" key="2">
    <source>
        <dbReference type="ARBA" id="ARBA00007317"/>
    </source>
</evidence>
<evidence type="ECO:0000256" key="7">
    <source>
        <dbReference type="SAM" id="MobiDB-lite"/>
    </source>
</evidence>
<gene>
    <name evidence="10" type="primary">sucB</name>
    <name evidence="10" type="ORF">L2K70_17085</name>
</gene>
<proteinExistence type="inferred from homology"/>
<evidence type="ECO:0000259" key="8">
    <source>
        <dbReference type="PROSITE" id="PS50968"/>
    </source>
</evidence>
<dbReference type="PROSITE" id="PS51826">
    <property type="entry name" value="PSBD"/>
    <property type="match status" value="1"/>
</dbReference>
<keyword evidence="4 6" id="KW-0450">Lipoyl</keyword>
<dbReference type="InterPro" id="IPR000089">
    <property type="entry name" value="Biotin_lipoyl"/>
</dbReference>
<evidence type="ECO:0000259" key="9">
    <source>
        <dbReference type="PROSITE" id="PS51826"/>
    </source>
</evidence>
<dbReference type="InterPro" id="IPR036625">
    <property type="entry name" value="E3-bd_dom_sf"/>
</dbReference>
<dbReference type="Gene3D" id="2.40.50.100">
    <property type="match status" value="2"/>
</dbReference>
<dbReference type="InterPro" id="IPR003016">
    <property type="entry name" value="2-oxoA_DH_lipoyl-BS"/>
</dbReference>